<evidence type="ECO:0000256" key="2">
    <source>
        <dbReference type="SAM" id="Phobius"/>
    </source>
</evidence>
<dbReference type="InterPro" id="IPR011990">
    <property type="entry name" value="TPR-like_helical_dom_sf"/>
</dbReference>
<dbReference type="PROSITE" id="PS50005">
    <property type="entry name" value="TPR"/>
    <property type="match status" value="1"/>
</dbReference>
<keyword evidence="1" id="KW-0802">TPR repeat</keyword>
<organism evidence="3 4">
    <name type="scientific">Chryseobacterium lathyri</name>
    <dbReference type="NCBI Taxonomy" id="395933"/>
    <lineage>
        <taxon>Bacteria</taxon>
        <taxon>Pseudomonadati</taxon>
        <taxon>Bacteroidota</taxon>
        <taxon>Flavobacteriia</taxon>
        <taxon>Flavobacteriales</taxon>
        <taxon>Weeksellaceae</taxon>
        <taxon>Chryseobacterium group</taxon>
        <taxon>Chryseobacterium</taxon>
    </lineage>
</organism>
<dbReference type="Proteomes" id="UP000321150">
    <property type="component" value="Unassembled WGS sequence"/>
</dbReference>
<dbReference type="SUPFAM" id="SSF48452">
    <property type="entry name" value="TPR-like"/>
    <property type="match status" value="1"/>
</dbReference>
<keyword evidence="2" id="KW-0472">Membrane</keyword>
<evidence type="ECO:0000313" key="4">
    <source>
        <dbReference type="Proteomes" id="UP000321150"/>
    </source>
</evidence>
<feature type="repeat" description="TPR" evidence="1">
    <location>
        <begin position="133"/>
        <end position="166"/>
    </location>
</feature>
<keyword evidence="2" id="KW-0812">Transmembrane</keyword>
<dbReference type="AlphaFoldDB" id="A0A511YBW3"/>
<reference evidence="3 4" key="1">
    <citation type="submission" date="2019-07" db="EMBL/GenBank/DDBJ databases">
        <title>Whole genome shotgun sequence of Chryseobacterium lathyri NBRC 105250.</title>
        <authorList>
            <person name="Hosoyama A."/>
            <person name="Uohara A."/>
            <person name="Ohji S."/>
            <person name="Ichikawa N."/>
        </authorList>
    </citation>
    <scope>NUCLEOTIDE SEQUENCE [LARGE SCALE GENOMIC DNA]</scope>
    <source>
        <strain evidence="3 4">NBRC 105250</strain>
    </source>
</reference>
<gene>
    <name evidence="3" type="ORF">CLA01_27650</name>
</gene>
<dbReference type="EMBL" id="BJYI01000010">
    <property type="protein sequence ID" value="GEN72693.1"/>
    <property type="molecule type" value="Genomic_DNA"/>
</dbReference>
<evidence type="ECO:0000313" key="3">
    <source>
        <dbReference type="EMBL" id="GEN72693.1"/>
    </source>
</evidence>
<dbReference type="Gene3D" id="1.25.40.10">
    <property type="entry name" value="Tetratricopeptide repeat domain"/>
    <property type="match status" value="2"/>
</dbReference>
<protein>
    <submittedName>
        <fullName evidence="3">Uncharacterized protein</fullName>
    </submittedName>
</protein>
<keyword evidence="2" id="KW-1133">Transmembrane helix</keyword>
<dbReference type="SMART" id="SM00028">
    <property type="entry name" value="TPR"/>
    <property type="match status" value="3"/>
</dbReference>
<dbReference type="InterPro" id="IPR019734">
    <property type="entry name" value="TPR_rpt"/>
</dbReference>
<accession>A0A511YBW3</accession>
<sequence length="477" mass="56232">MGYSQSKEVKKIDSLLQLSSEYKFKDMLKVLSYTRQAVSIAEKINNNELIYKCYLEIADNLYTLNLNDKSLQYASKADKILPKKSKVQQARLNEIKIINFAALGLEELELETANKNLSILLTENSNKSKEIKARTFAYLANYYERKEDYEKANQFIDKTIKLNNEISDPKPIDTYIQKADILMKTQQWDSSFIYLQKAFDEYKSKKNQSSQYNLLWALGDYYYLSGKYLKALDSYRKSLEDMNKFKVVDIECAMSIKENIYRIYEALGDEKNREKYYTEYQKDYAQYNKVNNKGLLKAVDLILDEKKGEDRIAKERAIKVAFIASGTFLILLIFLIYFYSRNKKMKKKKLKLVLQKDILIKEKQRLESEKISISKKANENQFNELFSLAKNNSPEFLILFEELYPNFVKNLKEINPKIRNSELYFCALAFLNFSTKEISHFTFVSVAAVQLRKYRIRKKYNISSEENFNIWMKALND</sequence>
<evidence type="ECO:0000256" key="1">
    <source>
        <dbReference type="PROSITE-ProRule" id="PRU00339"/>
    </source>
</evidence>
<feature type="transmembrane region" description="Helical" evidence="2">
    <location>
        <begin position="320"/>
        <end position="339"/>
    </location>
</feature>
<proteinExistence type="predicted"/>
<comment type="caution">
    <text evidence="3">The sequence shown here is derived from an EMBL/GenBank/DDBJ whole genome shotgun (WGS) entry which is preliminary data.</text>
</comment>
<name>A0A511YBW3_9FLAO</name>